<keyword evidence="5" id="KW-0804">Transcription</keyword>
<keyword evidence="1" id="KW-0479">Metal-binding</keyword>
<keyword evidence="3" id="KW-0805">Transcription regulation</keyword>
<dbReference type="SUPFAM" id="SSF57701">
    <property type="entry name" value="Zn2/Cys6 DNA-binding domain"/>
    <property type="match status" value="1"/>
</dbReference>
<dbReference type="PANTHER" id="PTHR31944">
    <property type="entry name" value="HEME-RESPONSIVE ZINC FINGER TRANSCRIPTION FACTOR HAP1"/>
    <property type="match status" value="1"/>
</dbReference>
<feature type="domain" description="Zn(2)-C6 fungal-type" evidence="8">
    <location>
        <begin position="49"/>
        <end position="80"/>
    </location>
</feature>
<evidence type="ECO:0000313" key="10">
    <source>
        <dbReference type="Proteomes" id="UP000799440"/>
    </source>
</evidence>
<keyword evidence="2" id="KW-0862">Zinc</keyword>
<dbReference type="GO" id="GO:0008270">
    <property type="term" value="F:zinc ion binding"/>
    <property type="evidence" value="ECO:0007669"/>
    <property type="project" value="InterPro"/>
</dbReference>
<feature type="compositionally biased region" description="Polar residues" evidence="7">
    <location>
        <begin position="139"/>
        <end position="150"/>
    </location>
</feature>
<dbReference type="InterPro" id="IPR036864">
    <property type="entry name" value="Zn2-C6_fun-type_DNA-bd_sf"/>
</dbReference>
<keyword evidence="6" id="KW-0539">Nucleus</keyword>
<evidence type="ECO:0000256" key="3">
    <source>
        <dbReference type="ARBA" id="ARBA00023015"/>
    </source>
</evidence>
<evidence type="ECO:0000256" key="1">
    <source>
        <dbReference type="ARBA" id="ARBA00022723"/>
    </source>
</evidence>
<reference evidence="9" key="1">
    <citation type="journal article" date="2020" name="Stud. Mycol.">
        <title>101 Dothideomycetes genomes: a test case for predicting lifestyles and emergence of pathogens.</title>
        <authorList>
            <person name="Haridas S."/>
            <person name="Albert R."/>
            <person name="Binder M."/>
            <person name="Bloem J."/>
            <person name="Labutti K."/>
            <person name="Salamov A."/>
            <person name="Andreopoulos B."/>
            <person name="Baker S."/>
            <person name="Barry K."/>
            <person name="Bills G."/>
            <person name="Bluhm B."/>
            <person name="Cannon C."/>
            <person name="Castanera R."/>
            <person name="Culley D."/>
            <person name="Daum C."/>
            <person name="Ezra D."/>
            <person name="Gonzalez J."/>
            <person name="Henrissat B."/>
            <person name="Kuo A."/>
            <person name="Liang C."/>
            <person name="Lipzen A."/>
            <person name="Lutzoni F."/>
            <person name="Magnuson J."/>
            <person name="Mondo S."/>
            <person name="Nolan M."/>
            <person name="Ohm R."/>
            <person name="Pangilinan J."/>
            <person name="Park H.-J."/>
            <person name="Ramirez L."/>
            <person name="Alfaro M."/>
            <person name="Sun H."/>
            <person name="Tritt A."/>
            <person name="Yoshinaga Y."/>
            <person name="Zwiers L.-H."/>
            <person name="Turgeon B."/>
            <person name="Goodwin S."/>
            <person name="Spatafora J."/>
            <person name="Crous P."/>
            <person name="Grigoriev I."/>
        </authorList>
    </citation>
    <scope>NUCLEOTIDE SEQUENCE</scope>
    <source>
        <strain evidence="9">CBS 119925</strain>
    </source>
</reference>
<dbReference type="Gene3D" id="4.10.240.10">
    <property type="entry name" value="Zn(2)-C6 fungal-type DNA-binding domain"/>
    <property type="match status" value="1"/>
</dbReference>
<evidence type="ECO:0000313" key="9">
    <source>
        <dbReference type="EMBL" id="KAF2748516.1"/>
    </source>
</evidence>
<dbReference type="Proteomes" id="UP000799440">
    <property type="component" value="Unassembled WGS sequence"/>
</dbReference>
<evidence type="ECO:0000256" key="7">
    <source>
        <dbReference type="SAM" id="MobiDB-lite"/>
    </source>
</evidence>
<evidence type="ECO:0000256" key="4">
    <source>
        <dbReference type="ARBA" id="ARBA00023125"/>
    </source>
</evidence>
<feature type="region of interest" description="Disordered" evidence="7">
    <location>
        <begin position="1"/>
        <end position="43"/>
    </location>
</feature>
<name>A0A6A6VFD7_9PLEO</name>
<dbReference type="AlphaFoldDB" id="A0A6A6VFD7"/>
<evidence type="ECO:0000259" key="8">
    <source>
        <dbReference type="PROSITE" id="PS50048"/>
    </source>
</evidence>
<dbReference type="EMBL" id="MU006569">
    <property type="protein sequence ID" value="KAF2748516.1"/>
    <property type="molecule type" value="Genomic_DNA"/>
</dbReference>
<dbReference type="OrthoDB" id="1747771at2759"/>
<organism evidence="9 10">
    <name type="scientific">Sporormia fimetaria CBS 119925</name>
    <dbReference type="NCBI Taxonomy" id="1340428"/>
    <lineage>
        <taxon>Eukaryota</taxon>
        <taxon>Fungi</taxon>
        <taxon>Dikarya</taxon>
        <taxon>Ascomycota</taxon>
        <taxon>Pezizomycotina</taxon>
        <taxon>Dothideomycetes</taxon>
        <taxon>Pleosporomycetidae</taxon>
        <taxon>Pleosporales</taxon>
        <taxon>Sporormiaceae</taxon>
        <taxon>Sporormia</taxon>
    </lineage>
</organism>
<dbReference type="GO" id="GO:0001228">
    <property type="term" value="F:DNA-binding transcription activator activity, RNA polymerase II-specific"/>
    <property type="evidence" value="ECO:0007669"/>
    <property type="project" value="TreeGrafter"/>
</dbReference>
<feature type="compositionally biased region" description="Low complexity" evidence="7">
    <location>
        <begin position="127"/>
        <end position="138"/>
    </location>
</feature>
<dbReference type="PROSITE" id="PS00463">
    <property type="entry name" value="ZN2_CY6_FUNGAL_1"/>
    <property type="match status" value="1"/>
</dbReference>
<dbReference type="GO" id="GO:0005634">
    <property type="term" value="C:nucleus"/>
    <property type="evidence" value="ECO:0007669"/>
    <property type="project" value="TreeGrafter"/>
</dbReference>
<dbReference type="Pfam" id="PF00172">
    <property type="entry name" value="Zn_clus"/>
    <property type="match status" value="1"/>
</dbReference>
<dbReference type="PROSITE" id="PS50048">
    <property type="entry name" value="ZN2_CY6_FUNGAL_2"/>
    <property type="match status" value="1"/>
</dbReference>
<feature type="region of interest" description="Disordered" evidence="7">
    <location>
        <begin position="277"/>
        <end position="305"/>
    </location>
</feature>
<sequence>MTESFVVTNPLPTSKVSADSVQSLAEPPLATDDGGMKKQQRQKPRQLLSCTKCRERKVKCDRIKPCQACCARGLPKQCHFVAEDGDWTPIQQSYELRKLRAENAKLKQLLRDLRIPLDEDDTEFVASESPVSEPSNSEHTASPTSQSCDSPITRLRRRRNVKQRRAKVHARTESLYFGGPGYQSHAEPMGGVVPQLNGRNKAGGVESEAKPSEAIHDAVMGNTRMYFMEDSGVPSFAHQPFSPFLWVTEGGKTQPMSMMSNGHGNGMHTAGSRADANLFHGEGNVSHSSRSPGQTHGVQESGLGSTQQGYTRLLGSQQHSHMAALPLFPTAITTHTEAKPAYSTLGPLGYPTPNADHTTHFFPPSTASPTHALLPEYMFTTQAPSASPPWAARPAGTLMGGSEAGLAFAGAPGADVRIHGLPNIGFDPALSLQNTSWYFDDGSGTTAQVSGG</sequence>
<accession>A0A6A6VFD7</accession>
<feature type="compositionally biased region" description="Basic residues" evidence="7">
    <location>
        <begin position="154"/>
        <end position="169"/>
    </location>
</feature>
<keyword evidence="10" id="KW-1185">Reference proteome</keyword>
<protein>
    <recommendedName>
        <fullName evidence="8">Zn(2)-C6 fungal-type domain-containing protein</fullName>
    </recommendedName>
</protein>
<evidence type="ECO:0000256" key="6">
    <source>
        <dbReference type="ARBA" id="ARBA00023242"/>
    </source>
</evidence>
<dbReference type="CDD" id="cd00067">
    <property type="entry name" value="GAL4"/>
    <property type="match status" value="1"/>
</dbReference>
<dbReference type="InterPro" id="IPR051430">
    <property type="entry name" value="Fungal_TF_Env_Response"/>
</dbReference>
<dbReference type="InterPro" id="IPR001138">
    <property type="entry name" value="Zn2Cys6_DnaBD"/>
</dbReference>
<keyword evidence="4" id="KW-0238">DNA-binding</keyword>
<evidence type="ECO:0000256" key="2">
    <source>
        <dbReference type="ARBA" id="ARBA00022833"/>
    </source>
</evidence>
<dbReference type="PANTHER" id="PTHR31944:SF131">
    <property type="entry name" value="HEME-RESPONSIVE ZINC FINGER TRANSCRIPTION FACTOR HAP1"/>
    <property type="match status" value="1"/>
</dbReference>
<dbReference type="SMART" id="SM00066">
    <property type="entry name" value="GAL4"/>
    <property type="match status" value="1"/>
</dbReference>
<evidence type="ECO:0000256" key="5">
    <source>
        <dbReference type="ARBA" id="ARBA00023163"/>
    </source>
</evidence>
<feature type="compositionally biased region" description="Polar residues" evidence="7">
    <location>
        <begin position="285"/>
        <end position="305"/>
    </location>
</feature>
<feature type="region of interest" description="Disordered" evidence="7">
    <location>
        <begin position="124"/>
        <end position="169"/>
    </location>
</feature>
<feature type="compositionally biased region" description="Polar residues" evidence="7">
    <location>
        <begin position="1"/>
        <end position="23"/>
    </location>
</feature>
<gene>
    <name evidence="9" type="ORF">M011DRAFT_457813</name>
</gene>
<dbReference type="GO" id="GO:0000978">
    <property type="term" value="F:RNA polymerase II cis-regulatory region sequence-specific DNA binding"/>
    <property type="evidence" value="ECO:0007669"/>
    <property type="project" value="TreeGrafter"/>
</dbReference>
<proteinExistence type="predicted"/>